<dbReference type="EMBL" id="JAHEPS010000005">
    <property type="protein sequence ID" value="MBT1445577.1"/>
    <property type="molecule type" value="Genomic_DNA"/>
</dbReference>
<keyword evidence="1" id="KW-0732">Signal</keyword>
<feature type="signal peptide" evidence="1">
    <location>
        <begin position="1"/>
        <end position="29"/>
    </location>
</feature>
<dbReference type="NCBIfam" id="TIGR02283">
    <property type="entry name" value="MltB_2"/>
    <property type="match status" value="1"/>
</dbReference>
<dbReference type="Pfam" id="PF13406">
    <property type="entry name" value="SLT_2"/>
    <property type="match status" value="1"/>
</dbReference>
<feature type="domain" description="Transglycosylase SLT" evidence="2">
    <location>
        <begin position="36"/>
        <end position="327"/>
    </location>
</feature>
<dbReference type="InterPro" id="IPR031304">
    <property type="entry name" value="SLT_2"/>
</dbReference>
<evidence type="ECO:0000313" key="4">
    <source>
        <dbReference type="Proteomes" id="UP001195903"/>
    </source>
</evidence>
<sequence>MCTSLETLLKPLRKPLTLALALMSAGVYAQAPAGSFADYVKALRQDAEQKHDISAETLDKVFPTIKEFRSAGGVKELKADAKSLDAYLPATLTDELVDEAKFQYQGHTEVLTRIGDKYGVQPRFIIALWGLESRYGRNAGNFPVLSVTASKAFKGEDEAFFREQFFAALKIIDSGVPIESLRSDSDGRLGQPKLLPAGFLAYAKDGDGDGKIDIGSNPADVFASIASFLKESGWQDDSTWGRQVKIPAGFDVSLAGGAIRKNFAEWQALGVRRFDGADLPSRADMDVAMVMPDGPKGRVYLVYDNYAAIKRWRDDDYFALAMVHLSDRIKFKLGQ</sequence>
<dbReference type="InterPro" id="IPR043426">
    <property type="entry name" value="MltB-like"/>
</dbReference>
<dbReference type="InterPro" id="IPR023346">
    <property type="entry name" value="Lysozyme-like_dom_sf"/>
</dbReference>
<dbReference type="InterPro" id="IPR011970">
    <property type="entry name" value="MltB_2"/>
</dbReference>
<dbReference type="Proteomes" id="UP001195903">
    <property type="component" value="Unassembled WGS sequence"/>
</dbReference>
<dbReference type="SUPFAM" id="SSF53955">
    <property type="entry name" value="Lysozyme-like"/>
    <property type="match status" value="1"/>
</dbReference>
<accession>A0ABS5V6V1</accession>
<name>A0ABS5V6V1_9GAMM</name>
<dbReference type="Gene3D" id="1.10.530.10">
    <property type="match status" value="1"/>
</dbReference>
<organism evidence="3 4">
    <name type="scientific">Shewanella jiangmenensis</name>
    <dbReference type="NCBI Taxonomy" id="2837387"/>
    <lineage>
        <taxon>Bacteria</taxon>
        <taxon>Pseudomonadati</taxon>
        <taxon>Pseudomonadota</taxon>
        <taxon>Gammaproteobacteria</taxon>
        <taxon>Alteromonadales</taxon>
        <taxon>Shewanellaceae</taxon>
        <taxon>Shewanella</taxon>
    </lineage>
</organism>
<evidence type="ECO:0000256" key="1">
    <source>
        <dbReference type="SAM" id="SignalP"/>
    </source>
</evidence>
<protein>
    <submittedName>
        <fullName evidence="3">Lytic murein transglycosylase</fullName>
    </submittedName>
</protein>
<evidence type="ECO:0000259" key="2">
    <source>
        <dbReference type="Pfam" id="PF13406"/>
    </source>
</evidence>
<comment type="caution">
    <text evidence="3">The sequence shown here is derived from an EMBL/GenBank/DDBJ whole genome shotgun (WGS) entry which is preliminary data.</text>
</comment>
<feature type="chain" id="PRO_5046544260" evidence="1">
    <location>
        <begin position="30"/>
        <end position="335"/>
    </location>
</feature>
<evidence type="ECO:0000313" key="3">
    <source>
        <dbReference type="EMBL" id="MBT1445577.1"/>
    </source>
</evidence>
<proteinExistence type="predicted"/>
<reference evidence="3 4" key="1">
    <citation type="submission" date="2021-05" db="EMBL/GenBank/DDBJ databases">
        <title>Shewanella sp. JM162201.</title>
        <authorList>
            <person name="Xu S."/>
            <person name="Li A."/>
        </authorList>
    </citation>
    <scope>NUCLEOTIDE SEQUENCE [LARGE SCALE GENOMIC DNA]</scope>
    <source>
        <strain evidence="3 4">JM162201</strain>
    </source>
</reference>
<keyword evidence="4" id="KW-1185">Reference proteome</keyword>
<dbReference type="Gene3D" id="1.10.8.350">
    <property type="entry name" value="Bacterial muramidase"/>
    <property type="match status" value="1"/>
</dbReference>
<gene>
    <name evidence="3" type="ORF">KJI95_13730</name>
</gene>
<dbReference type="PANTHER" id="PTHR30163">
    <property type="entry name" value="MEMBRANE-BOUND LYTIC MUREIN TRANSGLYCOSYLASE B"/>
    <property type="match status" value="1"/>
</dbReference>
<dbReference type="PANTHER" id="PTHR30163:SF8">
    <property type="entry name" value="LYTIC MUREIN TRANSGLYCOSYLASE"/>
    <property type="match status" value="1"/>
</dbReference>